<reference evidence="2 3" key="1">
    <citation type="submission" date="2016-05" db="EMBL/GenBank/DDBJ databases">
        <title>Comparative analysis of secretome profiles of manganese(II)-oxidizing ascomycete fungi.</title>
        <authorList>
            <consortium name="DOE Joint Genome Institute"/>
            <person name="Zeiner C.A."/>
            <person name="Purvine S.O."/>
            <person name="Zink E.M."/>
            <person name="Wu S."/>
            <person name="Pasa-Tolic L."/>
            <person name="Chaput D.L."/>
            <person name="Haridas S."/>
            <person name="Grigoriev I.V."/>
            <person name="Santelli C.M."/>
            <person name="Hansel C.M."/>
        </authorList>
    </citation>
    <scope>NUCLEOTIDE SEQUENCE [LARGE SCALE GENOMIC DNA]</scope>
    <source>
        <strain evidence="2 3">AP3s5-JAC2a</strain>
    </source>
</reference>
<dbReference type="RefSeq" id="XP_018031725.1">
    <property type="nucleotide sequence ID" value="XM_018185524.1"/>
</dbReference>
<evidence type="ECO:0000313" key="2">
    <source>
        <dbReference type="EMBL" id="OAG01360.1"/>
    </source>
</evidence>
<evidence type="ECO:0000313" key="3">
    <source>
        <dbReference type="Proteomes" id="UP000077069"/>
    </source>
</evidence>
<keyword evidence="3" id="KW-1185">Reference proteome</keyword>
<proteinExistence type="predicted"/>
<dbReference type="InParanoid" id="A0A177C3W6"/>
<feature type="compositionally biased region" description="Basic and acidic residues" evidence="1">
    <location>
        <begin position="1"/>
        <end position="19"/>
    </location>
</feature>
<dbReference type="GeneID" id="28769010"/>
<evidence type="ECO:0000256" key="1">
    <source>
        <dbReference type="SAM" id="MobiDB-lite"/>
    </source>
</evidence>
<gene>
    <name evidence="2" type="ORF">CC84DRAFT_190189</name>
</gene>
<dbReference type="Proteomes" id="UP000077069">
    <property type="component" value="Unassembled WGS sequence"/>
</dbReference>
<name>A0A177C3W6_9PLEO</name>
<feature type="region of interest" description="Disordered" evidence="1">
    <location>
        <begin position="1"/>
        <end position="20"/>
    </location>
</feature>
<dbReference type="OrthoDB" id="3057168at2759"/>
<protein>
    <submittedName>
        <fullName evidence="2">Uncharacterized protein</fullName>
    </submittedName>
</protein>
<dbReference type="AlphaFoldDB" id="A0A177C3W6"/>
<accession>A0A177C3W6</accession>
<dbReference type="EMBL" id="KV441557">
    <property type="protein sequence ID" value="OAG01360.1"/>
    <property type="molecule type" value="Genomic_DNA"/>
</dbReference>
<sequence length="321" mass="37366">MKDIKQGSDNPDGPKDVTKPRLLGSIVSKAPAKSKGDLEIMSITTFFWMVDRCVPFLRFQIEDHIMNDYYKALDKIMRRAKEHPNTHGHYGGWGIAPIIDSYEGIMTAAGSEARTPGHYFLNHDPEAKDAAEHEENPAHRHKHRHKQTNEYMHPVVYHTFEQVWEPSEKIPEALQGFRREPLGPGLGHHWIKTYKANQPGILKRGWSYLWGKATPSDSENDLVSIPEFVIPQQGWHKDGFYWVPYERELITAASNRSMRQGGYMPPEEREKLVKEKVDEMKVDNEGLEFLQKLDEDNKHTKEFLDWRNKEFTATNPDYQEW</sequence>
<organism evidence="2 3">
    <name type="scientific">Paraphaeosphaeria sporulosa</name>
    <dbReference type="NCBI Taxonomy" id="1460663"/>
    <lineage>
        <taxon>Eukaryota</taxon>
        <taxon>Fungi</taxon>
        <taxon>Dikarya</taxon>
        <taxon>Ascomycota</taxon>
        <taxon>Pezizomycotina</taxon>
        <taxon>Dothideomycetes</taxon>
        <taxon>Pleosporomycetidae</taxon>
        <taxon>Pleosporales</taxon>
        <taxon>Massarineae</taxon>
        <taxon>Didymosphaeriaceae</taxon>
        <taxon>Paraphaeosphaeria</taxon>
    </lineage>
</organism>